<evidence type="ECO:0000256" key="1">
    <source>
        <dbReference type="SAM" id="Phobius"/>
    </source>
</evidence>
<keyword evidence="1" id="KW-1133">Transmembrane helix</keyword>
<dbReference type="EMBL" id="CP058559">
    <property type="protein sequence ID" value="QNO16075.1"/>
    <property type="molecule type" value="Genomic_DNA"/>
</dbReference>
<evidence type="ECO:0000313" key="3">
    <source>
        <dbReference type="Proteomes" id="UP000516160"/>
    </source>
</evidence>
<accession>A0A7G9WBL3</accession>
<reference evidence="2 3" key="1">
    <citation type="submission" date="2020-07" db="EMBL/GenBank/DDBJ databases">
        <title>Alkalicella. sp. LB2 genome.</title>
        <authorList>
            <person name="Postec A."/>
            <person name="Quemeneur M."/>
        </authorList>
    </citation>
    <scope>NUCLEOTIDE SEQUENCE [LARGE SCALE GENOMIC DNA]</scope>
    <source>
        <strain evidence="2 3">LB2</strain>
    </source>
</reference>
<sequence>MKNLLFMNTVLEKFSDTDFIKKLVVICMRAMAGIISLLGLFLFFGLLNEIFSGMLAGSTAFLGLIFALLFVIITYMVVHVLIARANDINKTQLIHYPILTLISKLIKIIGEVYITFLFPICIAMGFFVILSSSDYLSYMLLEPFRFTGVFTFIGYGYHFNPMDGLIVMIFGLFASLTIFFATYGISELITLIVNVGKKSNISSPSQIP</sequence>
<gene>
    <name evidence="2" type="ORF">HYG86_15515</name>
</gene>
<evidence type="ECO:0000313" key="2">
    <source>
        <dbReference type="EMBL" id="QNO16075.1"/>
    </source>
</evidence>
<dbReference type="AlphaFoldDB" id="A0A7G9WBL3"/>
<feature type="transmembrane region" description="Helical" evidence="1">
    <location>
        <begin position="23"/>
        <end position="47"/>
    </location>
</feature>
<keyword evidence="3" id="KW-1185">Reference proteome</keyword>
<protein>
    <submittedName>
        <fullName evidence="2">Uncharacterized protein</fullName>
    </submittedName>
</protein>
<feature type="transmembrane region" description="Helical" evidence="1">
    <location>
        <begin position="135"/>
        <end position="157"/>
    </location>
</feature>
<feature type="transmembrane region" description="Helical" evidence="1">
    <location>
        <begin position="59"/>
        <end position="84"/>
    </location>
</feature>
<dbReference type="KEGG" id="acae:HYG86_15515"/>
<feature type="transmembrane region" description="Helical" evidence="1">
    <location>
        <begin position="164"/>
        <end position="185"/>
    </location>
</feature>
<dbReference type="Proteomes" id="UP000516160">
    <property type="component" value="Chromosome"/>
</dbReference>
<dbReference type="RefSeq" id="WP_213166471.1">
    <property type="nucleotide sequence ID" value="NZ_CP058559.1"/>
</dbReference>
<name>A0A7G9WBL3_ALKCA</name>
<keyword evidence="1" id="KW-0472">Membrane</keyword>
<organism evidence="2 3">
    <name type="scientific">Alkalicella caledoniensis</name>
    <dbReference type="NCBI Taxonomy" id="2731377"/>
    <lineage>
        <taxon>Bacteria</taxon>
        <taxon>Bacillati</taxon>
        <taxon>Bacillota</taxon>
        <taxon>Clostridia</taxon>
        <taxon>Eubacteriales</taxon>
        <taxon>Proteinivoracaceae</taxon>
        <taxon>Alkalicella</taxon>
    </lineage>
</organism>
<feature type="transmembrane region" description="Helical" evidence="1">
    <location>
        <begin position="105"/>
        <end position="129"/>
    </location>
</feature>
<keyword evidence="1" id="KW-0812">Transmembrane</keyword>
<proteinExistence type="predicted"/>